<dbReference type="Gene3D" id="3.40.250.10">
    <property type="entry name" value="Rhodanese-like domain"/>
    <property type="match status" value="1"/>
</dbReference>
<dbReference type="Pfam" id="PF00581">
    <property type="entry name" value="Rhodanese"/>
    <property type="match status" value="1"/>
</dbReference>
<gene>
    <name evidence="2" type="ORF">LCGC14_2753090</name>
</gene>
<dbReference type="InterPro" id="IPR001763">
    <property type="entry name" value="Rhodanese-like_dom"/>
</dbReference>
<dbReference type="SUPFAM" id="SSF52821">
    <property type="entry name" value="Rhodanese/Cell cycle control phosphatase"/>
    <property type="match status" value="1"/>
</dbReference>
<accession>A0A0F9BSW9</accession>
<protein>
    <recommendedName>
        <fullName evidence="1">Rhodanese domain-containing protein</fullName>
    </recommendedName>
</protein>
<proteinExistence type="predicted"/>
<dbReference type="PROSITE" id="PS00380">
    <property type="entry name" value="RHODANESE_1"/>
    <property type="match status" value="1"/>
</dbReference>
<dbReference type="PROSITE" id="PS50206">
    <property type="entry name" value="RHODANESE_3"/>
    <property type="match status" value="1"/>
</dbReference>
<evidence type="ECO:0000259" key="1">
    <source>
        <dbReference type="PROSITE" id="PS50206"/>
    </source>
</evidence>
<comment type="caution">
    <text evidence="2">The sequence shown here is derived from an EMBL/GenBank/DDBJ whole genome shotgun (WGS) entry which is preliminary data.</text>
</comment>
<sequence>MALMLAIPAFAQPRGPQLPVISADALKAELDSGKKIFLVDARSMAEFAQGHLPGAVNIPPDGTVSLTGTLPKDKNFPIVFYCRGWG</sequence>
<dbReference type="InterPro" id="IPR036873">
    <property type="entry name" value="Rhodanese-like_dom_sf"/>
</dbReference>
<dbReference type="InterPro" id="IPR001307">
    <property type="entry name" value="Thiosulphate_STrfase_CS"/>
</dbReference>
<dbReference type="GO" id="GO:0004792">
    <property type="term" value="F:thiosulfate-cyanide sulfurtransferase activity"/>
    <property type="evidence" value="ECO:0007669"/>
    <property type="project" value="InterPro"/>
</dbReference>
<dbReference type="EMBL" id="LAZR01050396">
    <property type="protein sequence ID" value="KKK87451.1"/>
    <property type="molecule type" value="Genomic_DNA"/>
</dbReference>
<evidence type="ECO:0000313" key="2">
    <source>
        <dbReference type="EMBL" id="KKK87451.1"/>
    </source>
</evidence>
<feature type="non-terminal residue" evidence="2">
    <location>
        <position position="1"/>
    </location>
</feature>
<organism evidence="2">
    <name type="scientific">marine sediment metagenome</name>
    <dbReference type="NCBI Taxonomy" id="412755"/>
    <lineage>
        <taxon>unclassified sequences</taxon>
        <taxon>metagenomes</taxon>
        <taxon>ecological metagenomes</taxon>
    </lineage>
</organism>
<feature type="domain" description="Rhodanese" evidence="1">
    <location>
        <begin position="32"/>
        <end position="86"/>
    </location>
</feature>
<dbReference type="CDD" id="cd00158">
    <property type="entry name" value="RHOD"/>
    <property type="match status" value="1"/>
</dbReference>
<reference evidence="2" key="1">
    <citation type="journal article" date="2015" name="Nature">
        <title>Complex archaea that bridge the gap between prokaryotes and eukaryotes.</title>
        <authorList>
            <person name="Spang A."/>
            <person name="Saw J.H."/>
            <person name="Jorgensen S.L."/>
            <person name="Zaremba-Niedzwiedzka K."/>
            <person name="Martijn J."/>
            <person name="Lind A.E."/>
            <person name="van Eijk R."/>
            <person name="Schleper C."/>
            <person name="Guy L."/>
            <person name="Ettema T.J."/>
        </authorList>
    </citation>
    <scope>NUCLEOTIDE SEQUENCE</scope>
</reference>
<dbReference type="AlphaFoldDB" id="A0A0F9BSW9"/>
<name>A0A0F9BSW9_9ZZZZ</name>